<dbReference type="CTD" id="4978"/>
<dbReference type="GO" id="GO:0005886">
    <property type="term" value="C:plasma membrane"/>
    <property type="evidence" value="ECO:0007669"/>
    <property type="project" value="UniProtKB-SubCell"/>
</dbReference>
<keyword evidence="10" id="KW-0449">Lipoprotein</keyword>
<dbReference type="Pfam" id="PF07679">
    <property type="entry name" value="I-set"/>
    <property type="match status" value="2"/>
</dbReference>
<dbReference type="SUPFAM" id="SSF48726">
    <property type="entry name" value="Immunoglobulin"/>
    <property type="match status" value="3"/>
</dbReference>
<dbReference type="InterPro" id="IPR013098">
    <property type="entry name" value="Ig_I-set"/>
</dbReference>
<dbReference type="FunFam" id="2.60.40.10:FF:000113">
    <property type="entry name" value="Opioid-binding protein/cell adhesion molecule"/>
    <property type="match status" value="1"/>
</dbReference>
<dbReference type="InterPro" id="IPR003598">
    <property type="entry name" value="Ig_sub2"/>
</dbReference>
<evidence type="ECO:0000313" key="15">
    <source>
        <dbReference type="Proteomes" id="UP000504624"/>
    </source>
</evidence>
<feature type="domain" description="Ig-like" evidence="14">
    <location>
        <begin position="136"/>
        <end position="218"/>
    </location>
</feature>
<evidence type="ECO:0000256" key="2">
    <source>
        <dbReference type="ARBA" id="ARBA00022475"/>
    </source>
</evidence>
<dbReference type="FunFam" id="2.60.40.10:FF:000013">
    <property type="entry name" value="cell adhesion molecule 1 isoform X1"/>
    <property type="match status" value="1"/>
</dbReference>
<evidence type="ECO:0000256" key="1">
    <source>
        <dbReference type="ARBA" id="ARBA00004609"/>
    </source>
</evidence>
<dbReference type="InterPro" id="IPR003599">
    <property type="entry name" value="Ig_sub"/>
</dbReference>
<dbReference type="SMART" id="SM00406">
    <property type="entry name" value="IGv"/>
    <property type="match status" value="2"/>
</dbReference>
<evidence type="ECO:0000256" key="8">
    <source>
        <dbReference type="ARBA" id="ARBA00023157"/>
    </source>
</evidence>
<evidence type="ECO:0000259" key="14">
    <source>
        <dbReference type="PROSITE" id="PS50835"/>
    </source>
</evidence>
<dbReference type="PANTHER" id="PTHR42757">
    <property type="entry name" value="IGLON FAMILY OF IMMUNOGLOBULIN SUPERFAMILY-RELATED"/>
    <property type="match status" value="1"/>
</dbReference>
<keyword evidence="6" id="KW-0130">Cell adhesion</keyword>
<protein>
    <submittedName>
        <fullName evidence="16">Opioid-binding protein/cell adhesion molecule isoform X6</fullName>
    </submittedName>
</protein>
<name>A0A6J0GTW0_9PASS</name>
<evidence type="ECO:0000256" key="9">
    <source>
        <dbReference type="ARBA" id="ARBA00023180"/>
    </source>
</evidence>
<keyword evidence="8" id="KW-1015">Disulfide bond</keyword>
<reference evidence="16" key="1">
    <citation type="submission" date="2025-08" db="UniProtKB">
        <authorList>
            <consortium name="RefSeq"/>
        </authorList>
    </citation>
    <scope>IDENTIFICATION</scope>
</reference>
<evidence type="ECO:0000256" key="4">
    <source>
        <dbReference type="ARBA" id="ARBA00022729"/>
    </source>
</evidence>
<evidence type="ECO:0000256" key="7">
    <source>
        <dbReference type="ARBA" id="ARBA00023136"/>
    </source>
</evidence>
<dbReference type="InterPro" id="IPR036179">
    <property type="entry name" value="Ig-like_dom_sf"/>
</dbReference>
<dbReference type="PANTHER" id="PTHR42757:SF17">
    <property type="entry name" value="OPIOID-BINDING PROTEIN_CELL ADHESION MOLECULE"/>
    <property type="match status" value="1"/>
</dbReference>
<dbReference type="InterPro" id="IPR013106">
    <property type="entry name" value="Ig_V-set"/>
</dbReference>
<feature type="domain" description="Ig-like" evidence="14">
    <location>
        <begin position="222"/>
        <end position="309"/>
    </location>
</feature>
<evidence type="ECO:0000313" key="16">
    <source>
        <dbReference type="RefSeq" id="XP_017665275.1"/>
    </source>
</evidence>
<dbReference type="RefSeq" id="XP_017665275.1">
    <property type="nucleotide sequence ID" value="XM_017809786.1"/>
</dbReference>
<dbReference type="GO" id="GO:0007155">
    <property type="term" value="P:cell adhesion"/>
    <property type="evidence" value="ECO:0007669"/>
    <property type="project" value="UniProtKB-KW"/>
</dbReference>
<keyword evidence="7" id="KW-0472">Membrane</keyword>
<evidence type="ECO:0000256" key="10">
    <source>
        <dbReference type="ARBA" id="ARBA00023288"/>
    </source>
</evidence>
<comment type="subcellular location">
    <subcellularLocation>
        <location evidence="1">Cell membrane</location>
        <topology evidence="1">Lipid-anchor</topology>
        <topology evidence="1">GPI-anchor</topology>
    </subcellularLocation>
</comment>
<gene>
    <name evidence="16" type="primary">OPCML</name>
</gene>
<proteinExistence type="inferred from homology"/>
<evidence type="ECO:0000256" key="12">
    <source>
        <dbReference type="ARBA" id="ARBA00037995"/>
    </source>
</evidence>
<dbReference type="SMART" id="SM00408">
    <property type="entry name" value="IGc2"/>
    <property type="match status" value="3"/>
</dbReference>
<evidence type="ECO:0000256" key="3">
    <source>
        <dbReference type="ARBA" id="ARBA00022622"/>
    </source>
</evidence>
<feature type="signal peptide" evidence="13">
    <location>
        <begin position="1"/>
        <end position="27"/>
    </location>
</feature>
<dbReference type="Proteomes" id="UP000504624">
    <property type="component" value="Unplaced"/>
</dbReference>
<keyword evidence="4 13" id="KW-0732">Signal</keyword>
<dbReference type="InterPro" id="IPR050876">
    <property type="entry name" value="IgLON_domain"/>
</dbReference>
<feature type="domain" description="Ig-like" evidence="14">
    <location>
        <begin position="39"/>
        <end position="126"/>
    </location>
</feature>
<accession>A0A6J0GTW0</accession>
<dbReference type="GO" id="GO:0098552">
    <property type="term" value="C:side of membrane"/>
    <property type="evidence" value="ECO:0007669"/>
    <property type="project" value="UniProtKB-KW"/>
</dbReference>
<feature type="chain" id="PRO_5026902806" evidence="13">
    <location>
        <begin position="28"/>
        <end position="408"/>
    </location>
</feature>
<keyword evidence="15" id="KW-1185">Reference proteome</keyword>
<dbReference type="Gene3D" id="2.60.40.10">
    <property type="entry name" value="Immunoglobulins"/>
    <property type="match status" value="3"/>
</dbReference>
<keyword evidence="3" id="KW-0336">GPI-anchor</keyword>
<dbReference type="AlphaFoldDB" id="A0A6J0GTW0"/>
<evidence type="ECO:0000256" key="5">
    <source>
        <dbReference type="ARBA" id="ARBA00022737"/>
    </source>
</evidence>
<keyword evidence="5" id="KW-0677">Repeat</keyword>
<keyword evidence="2" id="KW-1003">Cell membrane</keyword>
<dbReference type="InterPro" id="IPR013783">
    <property type="entry name" value="Ig-like_fold"/>
</dbReference>
<dbReference type="InterPro" id="IPR007110">
    <property type="entry name" value="Ig-like_dom"/>
</dbReference>
<evidence type="ECO:0000256" key="13">
    <source>
        <dbReference type="SAM" id="SignalP"/>
    </source>
</evidence>
<organism evidence="15 16">
    <name type="scientific">Lepidothrix coronata</name>
    <name type="common">blue-crowned manakin</name>
    <dbReference type="NCBI Taxonomy" id="321398"/>
    <lineage>
        <taxon>Eukaryota</taxon>
        <taxon>Metazoa</taxon>
        <taxon>Chordata</taxon>
        <taxon>Craniata</taxon>
        <taxon>Vertebrata</taxon>
        <taxon>Euteleostomi</taxon>
        <taxon>Archelosauria</taxon>
        <taxon>Archosauria</taxon>
        <taxon>Dinosauria</taxon>
        <taxon>Saurischia</taxon>
        <taxon>Theropoda</taxon>
        <taxon>Coelurosauria</taxon>
        <taxon>Aves</taxon>
        <taxon>Neognathae</taxon>
        <taxon>Neoaves</taxon>
        <taxon>Telluraves</taxon>
        <taxon>Australaves</taxon>
        <taxon>Passeriformes</taxon>
        <taxon>Pipridae</taxon>
        <taxon>Lepidothrix</taxon>
    </lineage>
</organism>
<dbReference type="Pfam" id="PF13927">
    <property type="entry name" value="Ig_3"/>
    <property type="match status" value="1"/>
</dbReference>
<dbReference type="FunFam" id="2.60.40.10:FF:000305">
    <property type="entry name" value="neurotrimin isoform X2"/>
    <property type="match status" value="1"/>
</dbReference>
<sequence length="408" mass="44826">MGVGGCLALPWRCLVVLCLRLLFLVPAGVPVRSGDATFPKAMDNVTVRQGESATLRCTVDDRVTRVAWLNRSTILYAGNDKWSIDNRVVILSNTKTQYSIKIHNVDVYDEGPYTCSVQTDNHPKTSRVHLIVQVPPQIVNISSDITVNEGSSVTLMCLAFGRPEPTVTWRHLSGKGQGFVSEDEYLEITGITREQSGEYECSAVNDVAVPDVRKVKVTVNYPPYISNAKNTGASVGQKGILQCEASAVPVAEFQWFKEDTRLANGLDGVRIESKGRLSTLTFFNVSEKDYGNYTCVATNKLGNTNASIILYGLWHEGEDGVKQQAQGDVEREKSVHTRWTWAASGGQWEQSFVPWWGAWGVFGDLGWCEGHIFGFGLWGTGKAHPGAGFLAPVSSVEFCMVVFGFGVW</sequence>
<keyword evidence="9" id="KW-0325">Glycoprotein</keyword>
<dbReference type="GeneID" id="108494839"/>
<dbReference type="SMART" id="SM00409">
    <property type="entry name" value="IG"/>
    <property type="match status" value="3"/>
</dbReference>
<keyword evidence="11" id="KW-0393">Immunoglobulin domain</keyword>
<evidence type="ECO:0000256" key="6">
    <source>
        <dbReference type="ARBA" id="ARBA00022889"/>
    </source>
</evidence>
<comment type="similarity">
    <text evidence="12">Belongs to the immunoglobulin superfamily. IgLON family.</text>
</comment>
<dbReference type="PROSITE" id="PS50835">
    <property type="entry name" value="IG_LIKE"/>
    <property type="match status" value="3"/>
</dbReference>
<evidence type="ECO:0000256" key="11">
    <source>
        <dbReference type="ARBA" id="ARBA00023319"/>
    </source>
</evidence>
<dbReference type="OrthoDB" id="6159398at2759"/>